<dbReference type="STRING" id="1590841.A0A2R6PU69"/>
<dbReference type="EMBL" id="NKQK01000023">
    <property type="protein sequence ID" value="PSR96513.1"/>
    <property type="molecule type" value="Genomic_DNA"/>
</dbReference>
<organism evidence="1 2">
    <name type="scientific">Actinidia chinensis var. chinensis</name>
    <name type="common">Chinese soft-hair kiwi</name>
    <dbReference type="NCBI Taxonomy" id="1590841"/>
    <lineage>
        <taxon>Eukaryota</taxon>
        <taxon>Viridiplantae</taxon>
        <taxon>Streptophyta</taxon>
        <taxon>Embryophyta</taxon>
        <taxon>Tracheophyta</taxon>
        <taxon>Spermatophyta</taxon>
        <taxon>Magnoliopsida</taxon>
        <taxon>eudicotyledons</taxon>
        <taxon>Gunneridae</taxon>
        <taxon>Pentapetalae</taxon>
        <taxon>asterids</taxon>
        <taxon>Ericales</taxon>
        <taxon>Actinidiaceae</taxon>
        <taxon>Actinidia</taxon>
    </lineage>
</organism>
<dbReference type="InParanoid" id="A0A2R6PU69"/>
<name>A0A2R6PU69_ACTCC</name>
<dbReference type="PANTHER" id="PTHR33052">
    <property type="entry name" value="DUF4228 DOMAIN PROTEIN-RELATED"/>
    <property type="match status" value="1"/>
</dbReference>
<reference evidence="1 2" key="1">
    <citation type="submission" date="2017-07" db="EMBL/GenBank/DDBJ databases">
        <title>An improved, manually edited Actinidia chinensis var. chinensis (kiwifruit) genome highlights the challenges associated with draft genomes and gene prediction in plants.</title>
        <authorList>
            <person name="Pilkington S."/>
            <person name="Crowhurst R."/>
            <person name="Hilario E."/>
            <person name="Nardozza S."/>
            <person name="Fraser L."/>
            <person name="Peng Y."/>
            <person name="Gunaseelan K."/>
            <person name="Simpson R."/>
            <person name="Tahir J."/>
            <person name="Deroles S."/>
            <person name="Templeton K."/>
            <person name="Luo Z."/>
            <person name="Davy M."/>
            <person name="Cheng C."/>
            <person name="Mcneilage M."/>
            <person name="Scaglione D."/>
            <person name="Liu Y."/>
            <person name="Zhang Q."/>
            <person name="Datson P."/>
            <person name="De Silva N."/>
            <person name="Gardiner S."/>
            <person name="Bassett H."/>
            <person name="Chagne D."/>
            <person name="Mccallum J."/>
            <person name="Dzierzon H."/>
            <person name="Deng C."/>
            <person name="Wang Y.-Y."/>
            <person name="Barron N."/>
            <person name="Manako K."/>
            <person name="Bowen J."/>
            <person name="Foster T."/>
            <person name="Erridge Z."/>
            <person name="Tiffin H."/>
            <person name="Waite C."/>
            <person name="Davies K."/>
            <person name="Grierson E."/>
            <person name="Laing W."/>
            <person name="Kirk R."/>
            <person name="Chen X."/>
            <person name="Wood M."/>
            <person name="Montefiori M."/>
            <person name="Brummell D."/>
            <person name="Schwinn K."/>
            <person name="Catanach A."/>
            <person name="Fullerton C."/>
            <person name="Li D."/>
            <person name="Meiyalaghan S."/>
            <person name="Nieuwenhuizen N."/>
            <person name="Read N."/>
            <person name="Prakash R."/>
            <person name="Hunter D."/>
            <person name="Zhang H."/>
            <person name="Mckenzie M."/>
            <person name="Knabel M."/>
            <person name="Harris A."/>
            <person name="Allan A."/>
            <person name="Chen A."/>
            <person name="Janssen B."/>
            <person name="Plunkett B."/>
            <person name="Dwamena C."/>
            <person name="Voogd C."/>
            <person name="Leif D."/>
            <person name="Lafferty D."/>
            <person name="Souleyre E."/>
            <person name="Varkonyi-Gasic E."/>
            <person name="Gambi F."/>
            <person name="Hanley J."/>
            <person name="Yao J.-L."/>
            <person name="Cheung J."/>
            <person name="David K."/>
            <person name="Warren B."/>
            <person name="Marsh K."/>
            <person name="Snowden K."/>
            <person name="Lin-Wang K."/>
            <person name="Brian L."/>
            <person name="Martinez-Sanchez M."/>
            <person name="Wang M."/>
            <person name="Ileperuma N."/>
            <person name="Macnee N."/>
            <person name="Campin R."/>
            <person name="Mcatee P."/>
            <person name="Drummond R."/>
            <person name="Espley R."/>
            <person name="Ireland H."/>
            <person name="Wu R."/>
            <person name="Atkinson R."/>
            <person name="Karunairetnam S."/>
            <person name="Bulley S."/>
            <person name="Chunkath S."/>
            <person name="Hanley Z."/>
            <person name="Storey R."/>
            <person name="Thrimawithana A."/>
            <person name="Thomson S."/>
            <person name="David C."/>
            <person name="Testolin R."/>
        </authorList>
    </citation>
    <scope>NUCLEOTIDE SEQUENCE [LARGE SCALE GENOMIC DNA]</scope>
    <source>
        <strain evidence="2">cv. Red5</strain>
        <tissue evidence="1">Young leaf</tissue>
    </source>
</reference>
<dbReference type="OMA" id="EFCMFPS"/>
<comment type="caution">
    <text evidence="1">The sequence shown here is derived from an EMBL/GenBank/DDBJ whole genome shotgun (WGS) entry which is preliminary data.</text>
</comment>
<evidence type="ECO:0000313" key="1">
    <source>
        <dbReference type="EMBL" id="PSR96513.1"/>
    </source>
</evidence>
<dbReference type="FunCoup" id="A0A2R6PU69">
    <property type="interactions" value="136"/>
</dbReference>
<dbReference type="Pfam" id="PF14009">
    <property type="entry name" value="PADRE"/>
    <property type="match status" value="1"/>
</dbReference>
<accession>A0A2R6PU69</accession>
<protein>
    <submittedName>
        <fullName evidence="1">Uncharacterized protein</fullName>
    </submittedName>
</protein>
<dbReference type="Gramene" id="PSR96513">
    <property type="protein sequence ID" value="PSR96513"/>
    <property type="gene ID" value="CEY00_Acc26565"/>
</dbReference>
<dbReference type="OrthoDB" id="771105at2759"/>
<dbReference type="AlphaFoldDB" id="A0A2R6PU69"/>
<gene>
    <name evidence="1" type="ORF">CEY00_Acc26565</name>
</gene>
<dbReference type="InterPro" id="IPR025322">
    <property type="entry name" value="PADRE_dom"/>
</dbReference>
<sequence>MGNVASCAPSIICSSGAVKVMLFDGRLEIYTRSVKAAELMLENPGQFICESTNLKVGHRVPGLSADEQLKPHHLYFLLPMDMLYSVLTNEDLASLAPPPSKTCTAFYNKQGSFNFRSMFPVLGDFCMFPNSDERKTPGNYSPEEPVVLERYSRQRSWMPALETIVETPPRS</sequence>
<evidence type="ECO:0000313" key="2">
    <source>
        <dbReference type="Proteomes" id="UP000241394"/>
    </source>
</evidence>
<keyword evidence="2" id="KW-1185">Reference proteome</keyword>
<dbReference type="Proteomes" id="UP000241394">
    <property type="component" value="Chromosome LG23"/>
</dbReference>
<reference evidence="2" key="2">
    <citation type="journal article" date="2018" name="BMC Genomics">
        <title>A manually annotated Actinidia chinensis var. chinensis (kiwifruit) genome highlights the challenges associated with draft genomes and gene prediction in plants.</title>
        <authorList>
            <person name="Pilkington S.M."/>
            <person name="Crowhurst R."/>
            <person name="Hilario E."/>
            <person name="Nardozza S."/>
            <person name="Fraser L."/>
            <person name="Peng Y."/>
            <person name="Gunaseelan K."/>
            <person name="Simpson R."/>
            <person name="Tahir J."/>
            <person name="Deroles S.C."/>
            <person name="Templeton K."/>
            <person name="Luo Z."/>
            <person name="Davy M."/>
            <person name="Cheng C."/>
            <person name="McNeilage M."/>
            <person name="Scaglione D."/>
            <person name="Liu Y."/>
            <person name="Zhang Q."/>
            <person name="Datson P."/>
            <person name="De Silva N."/>
            <person name="Gardiner S.E."/>
            <person name="Bassett H."/>
            <person name="Chagne D."/>
            <person name="McCallum J."/>
            <person name="Dzierzon H."/>
            <person name="Deng C."/>
            <person name="Wang Y.Y."/>
            <person name="Barron L."/>
            <person name="Manako K."/>
            <person name="Bowen J."/>
            <person name="Foster T.M."/>
            <person name="Erridge Z.A."/>
            <person name="Tiffin H."/>
            <person name="Waite C.N."/>
            <person name="Davies K.M."/>
            <person name="Grierson E.P."/>
            <person name="Laing W.A."/>
            <person name="Kirk R."/>
            <person name="Chen X."/>
            <person name="Wood M."/>
            <person name="Montefiori M."/>
            <person name="Brummell D.A."/>
            <person name="Schwinn K.E."/>
            <person name="Catanach A."/>
            <person name="Fullerton C."/>
            <person name="Li D."/>
            <person name="Meiyalaghan S."/>
            <person name="Nieuwenhuizen N."/>
            <person name="Read N."/>
            <person name="Prakash R."/>
            <person name="Hunter D."/>
            <person name="Zhang H."/>
            <person name="McKenzie M."/>
            <person name="Knabel M."/>
            <person name="Harris A."/>
            <person name="Allan A.C."/>
            <person name="Gleave A."/>
            <person name="Chen A."/>
            <person name="Janssen B.J."/>
            <person name="Plunkett B."/>
            <person name="Ampomah-Dwamena C."/>
            <person name="Voogd C."/>
            <person name="Leif D."/>
            <person name="Lafferty D."/>
            <person name="Souleyre E.J.F."/>
            <person name="Varkonyi-Gasic E."/>
            <person name="Gambi F."/>
            <person name="Hanley J."/>
            <person name="Yao J.L."/>
            <person name="Cheung J."/>
            <person name="David K.M."/>
            <person name="Warren B."/>
            <person name="Marsh K."/>
            <person name="Snowden K.C."/>
            <person name="Lin-Wang K."/>
            <person name="Brian L."/>
            <person name="Martinez-Sanchez M."/>
            <person name="Wang M."/>
            <person name="Ileperuma N."/>
            <person name="Macnee N."/>
            <person name="Campin R."/>
            <person name="McAtee P."/>
            <person name="Drummond R.S.M."/>
            <person name="Espley R.V."/>
            <person name="Ireland H.S."/>
            <person name="Wu R."/>
            <person name="Atkinson R.G."/>
            <person name="Karunairetnam S."/>
            <person name="Bulley S."/>
            <person name="Chunkath S."/>
            <person name="Hanley Z."/>
            <person name="Storey R."/>
            <person name="Thrimawithana A.H."/>
            <person name="Thomson S."/>
            <person name="David C."/>
            <person name="Testolin R."/>
            <person name="Huang H."/>
            <person name="Hellens R.P."/>
            <person name="Schaffer R.J."/>
        </authorList>
    </citation>
    <scope>NUCLEOTIDE SEQUENCE [LARGE SCALE GENOMIC DNA]</scope>
    <source>
        <strain evidence="2">cv. Red5</strain>
    </source>
</reference>
<proteinExistence type="predicted"/>